<dbReference type="RefSeq" id="WP_069327627.1">
    <property type="nucleotide sequence ID" value="NZ_MDER01000038.1"/>
</dbReference>
<sequence length="268" mass="29956">MLTSNRLRQQLAQQQTVFGLIASVPVPIMVEMIAYAGFDFVIIDMEHVMINPETVEHMIRAAEQSGITPLVRIPEINAKVILRVLDSGAMGIVIPQVETKEQIEAVIQAAKYFPIGQRSMNSGRPSVFGRDNLVDYMDRANQEIMIVPMIETVKGVEHIHKILSVKGVDMVLEGAADLSQSYGVPWQTEHPHVRQALDHIQQVAADQQIPYCAIPRQPDQYDYWQGKGVQAYVLGDERGIAFRALQSKLAQFPVASAIPSKEQSHNYK</sequence>
<dbReference type="PATRIC" id="fig|1886670.3.peg.2245"/>
<dbReference type="EMBL" id="MDER01000038">
    <property type="protein sequence ID" value="ODP28455.1"/>
    <property type="molecule type" value="Genomic_DNA"/>
</dbReference>
<dbReference type="InterPro" id="IPR005000">
    <property type="entry name" value="Aldolase/citrate-lyase_domain"/>
</dbReference>
<dbReference type="InterPro" id="IPR040442">
    <property type="entry name" value="Pyrv_kinase-like_dom_sf"/>
</dbReference>
<comment type="caution">
    <text evidence="5">The sequence shown here is derived from an EMBL/GenBank/DDBJ whole genome shotgun (WGS) entry which is preliminary data.</text>
</comment>
<dbReference type="Proteomes" id="UP000094578">
    <property type="component" value="Unassembled WGS sequence"/>
</dbReference>
<reference evidence="5 6" key="1">
    <citation type="submission" date="2016-08" db="EMBL/GenBank/DDBJ databases">
        <title>Genome sequencing of Paenibacillus sp. TI45-13ar, isolated from Korean traditional nuruk.</title>
        <authorList>
            <person name="Kim S.-J."/>
        </authorList>
    </citation>
    <scope>NUCLEOTIDE SEQUENCE [LARGE SCALE GENOMIC DNA]</scope>
    <source>
        <strain evidence="5 6">TI45-13ar</strain>
    </source>
</reference>
<feature type="domain" description="HpcH/HpaI aldolase/citrate lyase" evidence="4">
    <location>
        <begin position="27"/>
        <end position="209"/>
    </location>
</feature>
<dbReference type="AlphaFoldDB" id="A0A1E3L5K4"/>
<comment type="similarity">
    <text evidence="1">Belongs to the HpcH/HpaI aldolase family.</text>
</comment>
<protein>
    <submittedName>
        <fullName evidence="5">4-hydroxy-2-oxoheptanedioate aldolase</fullName>
        <ecNumber evidence="5">4.1.2.52</ecNumber>
    </submittedName>
</protein>
<name>A0A1E3L5K4_9BACL</name>
<evidence type="ECO:0000256" key="1">
    <source>
        <dbReference type="ARBA" id="ARBA00005568"/>
    </source>
</evidence>
<keyword evidence="2" id="KW-0479">Metal-binding</keyword>
<evidence type="ECO:0000259" key="4">
    <source>
        <dbReference type="Pfam" id="PF03328"/>
    </source>
</evidence>
<dbReference type="PANTHER" id="PTHR30502:SF0">
    <property type="entry name" value="PHOSPHOENOLPYRUVATE CARBOXYLASE FAMILY PROTEIN"/>
    <property type="match status" value="1"/>
</dbReference>
<dbReference type="STRING" id="1886670.PTI45_02205"/>
<dbReference type="EC" id="4.1.2.52" evidence="5"/>
<dbReference type="InterPro" id="IPR050251">
    <property type="entry name" value="HpcH-HpaI_aldolase"/>
</dbReference>
<keyword evidence="6" id="KW-1185">Reference proteome</keyword>
<dbReference type="GO" id="GO:0016832">
    <property type="term" value="F:aldehyde-lyase activity"/>
    <property type="evidence" value="ECO:0007669"/>
    <property type="project" value="TreeGrafter"/>
</dbReference>
<keyword evidence="3 5" id="KW-0456">Lyase</keyword>
<accession>A0A1E3L5K4</accession>
<evidence type="ECO:0000256" key="3">
    <source>
        <dbReference type="ARBA" id="ARBA00023239"/>
    </source>
</evidence>
<gene>
    <name evidence="5" type="primary">hpaI</name>
    <name evidence="5" type="ORF">PTI45_02205</name>
</gene>
<organism evidence="5 6">
    <name type="scientific">Paenibacillus nuruki</name>
    <dbReference type="NCBI Taxonomy" id="1886670"/>
    <lineage>
        <taxon>Bacteria</taxon>
        <taxon>Bacillati</taxon>
        <taxon>Bacillota</taxon>
        <taxon>Bacilli</taxon>
        <taxon>Bacillales</taxon>
        <taxon>Paenibacillaceae</taxon>
        <taxon>Paenibacillus</taxon>
    </lineage>
</organism>
<evidence type="ECO:0000256" key="2">
    <source>
        <dbReference type="ARBA" id="ARBA00022723"/>
    </source>
</evidence>
<proteinExistence type="inferred from homology"/>
<dbReference type="GO" id="GO:0005737">
    <property type="term" value="C:cytoplasm"/>
    <property type="evidence" value="ECO:0007669"/>
    <property type="project" value="TreeGrafter"/>
</dbReference>
<dbReference type="Pfam" id="PF03328">
    <property type="entry name" value="HpcH_HpaI"/>
    <property type="match status" value="1"/>
</dbReference>
<dbReference type="SUPFAM" id="SSF51621">
    <property type="entry name" value="Phosphoenolpyruvate/pyruvate domain"/>
    <property type="match status" value="1"/>
</dbReference>
<dbReference type="InterPro" id="IPR015813">
    <property type="entry name" value="Pyrv/PenolPyrv_kinase-like_dom"/>
</dbReference>
<dbReference type="PANTHER" id="PTHR30502">
    <property type="entry name" value="2-KETO-3-DEOXY-L-RHAMNONATE ALDOLASE"/>
    <property type="match status" value="1"/>
</dbReference>
<evidence type="ECO:0000313" key="5">
    <source>
        <dbReference type="EMBL" id="ODP28455.1"/>
    </source>
</evidence>
<evidence type="ECO:0000313" key="6">
    <source>
        <dbReference type="Proteomes" id="UP000094578"/>
    </source>
</evidence>
<dbReference type="Gene3D" id="3.20.20.60">
    <property type="entry name" value="Phosphoenolpyruvate-binding domains"/>
    <property type="match status" value="1"/>
</dbReference>
<dbReference type="GO" id="GO:0046872">
    <property type="term" value="F:metal ion binding"/>
    <property type="evidence" value="ECO:0007669"/>
    <property type="project" value="UniProtKB-KW"/>
</dbReference>